<dbReference type="Proteomes" id="UP000693952">
    <property type="component" value="Chromosome"/>
</dbReference>
<dbReference type="RefSeq" id="WP_124345769.1">
    <property type="nucleotide sequence ID" value="NZ_CP027706.1"/>
</dbReference>
<dbReference type="PANTHER" id="PTHR43130">
    <property type="entry name" value="ARAC-FAMILY TRANSCRIPTIONAL REGULATOR"/>
    <property type="match status" value="1"/>
</dbReference>
<protein>
    <submittedName>
        <fullName evidence="3">DJ-1/PfpI family protein</fullName>
    </submittedName>
</protein>
<feature type="domain" description="DJ-1/PfpI" evidence="2">
    <location>
        <begin position="10"/>
        <end position="169"/>
    </location>
</feature>
<dbReference type="PANTHER" id="PTHR43130:SF2">
    <property type="entry name" value="DJ-1_PFPI DOMAIN-CONTAINING PROTEIN"/>
    <property type="match status" value="1"/>
</dbReference>
<name>A0ABX8MQZ4_9PSED</name>
<keyword evidence="1" id="KW-0472">Membrane</keyword>
<keyword evidence="4" id="KW-1185">Reference proteome</keyword>
<dbReference type="Gene3D" id="3.40.50.880">
    <property type="match status" value="1"/>
</dbReference>
<dbReference type="CDD" id="cd03139">
    <property type="entry name" value="GATase1_PfpI_2"/>
    <property type="match status" value="1"/>
</dbReference>
<evidence type="ECO:0000256" key="1">
    <source>
        <dbReference type="SAM" id="Phobius"/>
    </source>
</evidence>
<feature type="transmembrane region" description="Helical" evidence="1">
    <location>
        <begin position="101"/>
        <end position="118"/>
    </location>
</feature>
<gene>
    <name evidence="3" type="ORF">KSS89_05655</name>
</gene>
<evidence type="ECO:0000313" key="4">
    <source>
        <dbReference type="Proteomes" id="UP000693952"/>
    </source>
</evidence>
<dbReference type="Pfam" id="PF01965">
    <property type="entry name" value="DJ-1_PfpI"/>
    <property type="match status" value="1"/>
</dbReference>
<dbReference type="InterPro" id="IPR029062">
    <property type="entry name" value="Class_I_gatase-like"/>
</dbReference>
<dbReference type="InterPro" id="IPR002818">
    <property type="entry name" value="DJ-1/PfpI"/>
</dbReference>
<keyword evidence="1" id="KW-1133">Transmembrane helix</keyword>
<evidence type="ECO:0000313" key="3">
    <source>
        <dbReference type="EMBL" id="QXH41704.1"/>
    </source>
</evidence>
<organism evidence="3 4">
    <name type="scientific">Pseudomonas sessilinigenes</name>
    <dbReference type="NCBI Taxonomy" id="658629"/>
    <lineage>
        <taxon>Bacteria</taxon>
        <taxon>Pseudomonadati</taxon>
        <taxon>Pseudomonadota</taxon>
        <taxon>Gammaproteobacteria</taxon>
        <taxon>Pseudomonadales</taxon>
        <taxon>Pseudomonadaceae</taxon>
        <taxon>Pseudomonas</taxon>
    </lineage>
</organism>
<sequence length="236" mass="25541">MLLEPGTPLKVGILIAPGFALMDIAGAHSVFGMAPNTELHVLWKDRHPVMAMPDFPCHASTTFDECPPDLDVLVIGAVGTSAIEDPQLIQFLRKQCPRTRFVISICAGALLLGAAGFLQGRRATTNLHLIHTLEAFGATAISGGEVVIDGPLYSAGPATGSFETALMVLARLRGEQIAKLLELTIEYHPRAPFNVGTPELAGPELTRQTLELYADFFRRSTETALEHYRSALEPQR</sequence>
<dbReference type="EMBL" id="CP077074">
    <property type="protein sequence ID" value="QXH41704.1"/>
    <property type="molecule type" value="Genomic_DNA"/>
</dbReference>
<accession>A0ABX8MQZ4</accession>
<proteinExistence type="predicted"/>
<evidence type="ECO:0000259" key="2">
    <source>
        <dbReference type="Pfam" id="PF01965"/>
    </source>
</evidence>
<reference evidence="3" key="1">
    <citation type="submission" date="2021-06" db="EMBL/GenBank/DDBJ databases">
        <title>Updating the genus Pseudomonas: Description of 43 new species and partition of the Pseudomonas putida group.</title>
        <authorList>
            <person name="Girard L."/>
            <person name="Lood C."/>
            <person name="Vandamme P."/>
            <person name="Rokni-Zadeh H."/>
            <person name="van Noort V."/>
            <person name="Hofte M."/>
            <person name="Lavigne R."/>
            <person name="De Mot R."/>
        </authorList>
    </citation>
    <scope>NUCLEOTIDE SEQUENCE</scope>
    <source>
        <strain evidence="3">CMR12a</strain>
    </source>
</reference>
<dbReference type="SUPFAM" id="SSF52317">
    <property type="entry name" value="Class I glutamine amidotransferase-like"/>
    <property type="match status" value="1"/>
</dbReference>
<keyword evidence="1" id="KW-0812">Transmembrane</keyword>
<dbReference type="InterPro" id="IPR052158">
    <property type="entry name" value="INH-QAR"/>
</dbReference>